<gene>
    <name evidence="1" type="ORF">SPIL2461_LOCUS11736</name>
</gene>
<comment type="caution">
    <text evidence="1">The sequence shown here is derived from an EMBL/GenBank/DDBJ whole genome shotgun (WGS) entry which is preliminary data.</text>
</comment>
<evidence type="ECO:0000313" key="1">
    <source>
        <dbReference type="EMBL" id="CAE7466659.1"/>
    </source>
</evidence>
<keyword evidence="2" id="KW-1185">Reference proteome</keyword>
<organism evidence="1 2">
    <name type="scientific">Symbiodinium pilosum</name>
    <name type="common">Dinoflagellate</name>
    <dbReference type="NCBI Taxonomy" id="2952"/>
    <lineage>
        <taxon>Eukaryota</taxon>
        <taxon>Sar</taxon>
        <taxon>Alveolata</taxon>
        <taxon>Dinophyceae</taxon>
        <taxon>Suessiales</taxon>
        <taxon>Symbiodiniaceae</taxon>
        <taxon>Symbiodinium</taxon>
    </lineage>
</organism>
<proteinExistence type="predicted"/>
<sequence length="147" mass="16367">MAKDVDSLAGLQQLFEELQVPECFVEALQASGIACLADFAYAYATAADLAVFAEARSDEFWQALQVQDPEHSMHMARMHRALTRAQAFVRVQDELPAYAQHVDESKAHARARQLLRAVREAAGRTGMEQPPSAMSWLEEDNLASFTK</sequence>
<name>A0A812S9S6_SYMPI</name>
<protein>
    <submittedName>
        <fullName evidence="1">Uncharacterized protein</fullName>
    </submittedName>
</protein>
<dbReference type="AlphaFoldDB" id="A0A812S9S6"/>
<reference evidence="1" key="1">
    <citation type="submission" date="2021-02" db="EMBL/GenBank/DDBJ databases">
        <authorList>
            <person name="Dougan E. K."/>
            <person name="Rhodes N."/>
            <person name="Thang M."/>
            <person name="Chan C."/>
        </authorList>
    </citation>
    <scope>NUCLEOTIDE SEQUENCE</scope>
</reference>
<dbReference type="EMBL" id="CAJNIZ010023137">
    <property type="protein sequence ID" value="CAE7466659.1"/>
    <property type="molecule type" value="Genomic_DNA"/>
</dbReference>
<dbReference type="Proteomes" id="UP000649617">
    <property type="component" value="Unassembled WGS sequence"/>
</dbReference>
<accession>A0A812S9S6</accession>
<evidence type="ECO:0000313" key="2">
    <source>
        <dbReference type="Proteomes" id="UP000649617"/>
    </source>
</evidence>